<dbReference type="EMBL" id="FIHM01000001">
    <property type="protein sequence ID" value="CYV06807.1"/>
    <property type="molecule type" value="Genomic_DNA"/>
</dbReference>
<evidence type="ECO:0000313" key="4">
    <source>
        <dbReference type="Proteomes" id="UP000074903"/>
    </source>
</evidence>
<dbReference type="Proteomes" id="UP000074850">
    <property type="component" value="Unassembled WGS sequence"/>
</dbReference>
<proteinExistence type="predicted"/>
<evidence type="ECO:0000313" key="2">
    <source>
        <dbReference type="EMBL" id="CYX45569.1"/>
    </source>
</evidence>
<dbReference type="EMBL" id="FILX01000006">
    <property type="protein sequence ID" value="CYX45569.1"/>
    <property type="molecule type" value="Genomic_DNA"/>
</dbReference>
<protein>
    <recommendedName>
        <fullName evidence="5">HNH endonuclease</fullName>
    </recommendedName>
</protein>
<reference evidence="3 4" key="1">
    <citation type="submission" date="2016-02" db="EMBL/GenBank/DDBJ databases">
        <authorList>
            <consortium name="Pathogen Informatics"/>
        </authorList>
    </citation>
    <scope>NUCLEOTIDE SEQUENCE [LARGE SCALE GENOMIC DNA]</scope>
    <source>
        <strain evidence="1 3">LSS64</strain>
        <strain evidence="2 4">SS993</strain>
    </source>
</reference>
<evidence type="ECO:0008006" key="5">
    <source>
        <dbReference type="Google" id="ProtNLM"/>
    </source>
</evidence>
<evidence type="ECO:0000313" key="1">
    <source>
        <dbReference type="EMBL" id="CYV06807.1"/>
    </source>
</evidence>
<organism evidence="2 4">
    <name type="scientific">Streptococcus suis</name>
    <dbReference type="NCBI Taxonomy" id="1307"/>
    <lineage>
        <taxon>Bacteria</taxon>
        <taxon>Bacillati</taxon>
        <taxon>Bacillota</taxon>
        <taxon>Bacilli</taxon>
        <taxon>Lactobacillales</taxon>
        <taxon>Streptococcaceae</taxon>
        <taxon>Streptococcus</taxon>
    </lineage>
</organism>
<name>A0A116R309_STRSU</name>
<dbReference type="Gene3D" id="1.10.30.50">
    <property type="match status" value="1"/>
</dbReference>
<sequence>MMALEIPKYPKEFIDAYVKLMICKYLDAIISKSLLKRIEFYKPNIRKTFGYSSATVIKCLIKEYYFHENHFDEITLYAKTHKTDLGTFVKAKLGTSNKILINKITTNNFKDYRTESWYDDFVKNLNSLIMRKSQKIINFVESYKKVDTNDFVDYFRELIIIKPEHMDSYIQNCPNYQPPNFRNIKKIYNLSQEIEINNKLEKINNYMIRNFIISDSYGLIVCPYCNRNYINSRGDSFSAEMDHFYNKNDFPIFAVSLYNFIPSCGTCNRLKGTYDLKINPFLKCENNCVKFDIIKSNENYQIELKHIKDNKLVHINTHPDLENDLINVLKLDKAYKIHDLEVQEMVNREIEYGQEYRDSLIKLLTGTEEEINRKIDTLIYGEVVFAQENELINKSLGKLKKDAYERIKGWKLSEKYDE</sequence>
<accession>A0A116R309</accession>
<evidence type="ECO:0000313" key="3">
    <source>
        <dbReference type="Proteomes" id="UP000074850"/>
    </source>
</evidence>
<dbReference type="Proteomes" id="UP000074903">
    <property type="component" value="Unassembled WGS sequence"/>
</dbReference>
<dbReference type="RefSeq" id="WP_052496684.1">
    <property type="nucleotide sequence ID" value="NZ_CEDA01000017.1"/>
</dbReference>
<dbReference type="AlphaFoldDB" id="A0A116R309"/>
<gene>
    <name evidence="1" type="ORF">ERS132426_00048</name>
    <name evidence="2" type="ORF">ERS132531_00612</name>
</gene>